<dbReference type="EMBL" id="NBSK02000007">
    <property type="protein sequence ID" value="KAJ0196581.1"/>
    <property type="molecule type" value="Genomic_DNA"/>
</dbReference>
<dbReference type="AlphaFoldDB" id="A0A9R1X2C9"/>
<organism evidence="1 2">
    <name type="scientific">Lactuca sativa</name>
    <name type="common">Garden lettuce</name>
    <dbReference type="NCBI Taxonomy" id="4236"/>
    <lineage>
        <taxon>Eukaryota</taxon>
        <taxon>Viridiplantae</taxon>
        <taxon>Streptophyta</taxon>
        <taxon>Embryophyta</taxon>
        <taxon>Tracheophyta</taxon>
        <taxon>Spermatophyta</taxon>
        <taxon>Magnoliopsida</taxon>
        <taxon>eudicotyledons</taxon>
        <taxon>Gunneridae</taxon>
        <taxon>Pentapetalae</taxon>
        <taxon>asterids</taxon>
        <taxon>campanulids</taxon>
        <taxon>Asterales</taxon>
        <taxon>Asteraceae</taxon>
        <taxon>Cichorioideae</taxon>
        <taxon>Cichorieae</taxon>
        <taxon>Lactucinae</taxon>
        <taxon>Lactuca</taxon>
    </lineage>
</organism>
<accession>A0A9R1X2C9</accession>
<sequence length="161" mass="18425">MIRISRIYGGGGGGEDRISALLNCVLVEILSGLPSTKGAIRTGTLSKRWEHLWTLLPTLIFKQNGDYHDFVSFVDKTLTQRRLLKLKTFEVYTIYDARFESQVRNWIHQYFFTGSCFTDLKLSGCMFNPTGEINWKNLRSLCISDGNLHEDLIRNILFGSP</sequence>
<evidence type="ECO:0000313" key="1">
    <source>
        <dbReference type="EMBL" id="KAJ0196581.1"/>
    </source>
</evidence>
<dbReference type="PANTHER" id="PTHR32212:SF454">
    <property type="entry name" value="F-BOX DOMAIN, LEUCINE-RICH REPEAT DOMAIN, L DOMAIN-CONTAINING PROTEIN"/>
    <property type="match status" value="1"/>
</dbReference>
<evidence type="ECO:0008006" key="3">
    <source>
        <dbReference type="Google" id="ProtNLM"/>
    </source>
</evidence>
<gene>
    <name evidence="1" type="ORF">LSAT_V11C700352300</name>
</gene>
<dbReference type="SUPFAM" id="SSF81383">
    <property type="entry name" value="F-box domain"/>
    <property type="match status" value="1"/>
</dbReference>
<reference evidence="1 2" key="1">
    <citation type="journal article" date="2017" name="Nat. Commun.">
        <title>Genome assembly with in vitro proximity ligation data and whole-genome triplication in lettuce.</title>
        <authorList>
            <person name="Reyes-Chin-Wo S."/>
            <person name="Wang Z."/>
            <person name="Yang X."/>
            <person name="Kozik A."/>
            <person name="Arikit S."/>
            <person name="Song C."/>
            <person name="Xia L."/>
            <person name="Froenicke L."/>
            <person name="Lavelle D.O."/>
            <person name="Truco M.J."/>
            <person name="Xia R."/>
            <person name="Zhu S."/>
            <person name="Xu C."/>
            <person name="Xu H."/>
            <person name="Xu X."/>
            <person name="Cox K."/>
            <person name="Korf I."/>
            <person name="Meyers B.C."/>
            <person name="Michelmore R.W."/>
        </authorList>
    </citation>
    <scope>NUCLEOTIDE SEQUENCE [LARGE SCALE GENOMIC DNA]</scope>
    <source>
        <strain evidence="2">cv. Salinas</strain>
        <tissue evidence="1">Seedlings</tissue>
    </source>
</reference>
<evidence type="ECO:0000313" key="2">
    <source>
        <dbReference type="Proteomes" id="UP000235145"/>
    </source>
</evidence>
<dbReference type="Proteomes" id="UP000235145">
    <property type="component" value="Unassembled WGS sequence"/>
</dbReference>
<protein>
    <recommendedName>
        <fullName evidence="3">FBD domain-containing protein</fullName>
    </recommendedName>
</protein>
<keyword evidence="2" id="KW-1185">Reference proteome</keyword>
<dbReference type="PANTHER" id="PTHR32212">
    <property type="entry name" value="CYCLIN-LIKE F-BOX"/>
    <property type="match status" value="1"/>
</dbReference>
<name>A0A9R1X2C9_LACSA</name>
<comment type="caution">
    <text evidence="1">The sequence shown here is derived from an EMBL/GenBank/DDBJ whole genome shotgun (WGS) entry which is preliminary data.</text>
</comment>
<proteinExistence type="predicted"/>
<dbReference type="InterPro" id="IPR036047">
    <property type="entry name" value="F-box-like_dom_sf"/>
</dbReference>